<reference evidence="1 2" key="1">
    <citation type="submission" date="2017-02" db="EMBL/GenBank/DDBJ databases">
        <title>Arcobacter caeni sp. nov, a new Arcobacter species isolated from reclaimed water.</title>
        <authorList>
            <person name="Figueras M.J."/>
            <person name="Perez-Cataluna A."/>
            <person name="Salas-Masso N."/>
        </authorList>
    </citation>
    <scope>NUCLEOTIDE SEQUENCE [LARGE SCALE GENOMIC DNA]</scope>
    <source>
        <strain evidence="1 2">RW17-10</strain>
    </source>
</reference>
<dbReference type="AlphaFoldDB" id="A0A363CWD6"/>
<accession>A0A363CWD6</accession>
<sequence length="68" mass="8413">MPFYDYTKKKNLKNSIKRICPDVKTIKEVCEFNEDGFNLLCMELKTDEHEYLLTQDEYNYYNSYEYWC</sequence>
<comment type="caution">
    <text evidence="1">The sequence shown here is derived from an EMBL/GenBank/DDBJ whole genome shotgun (WGS) entry which is preliminary data.</text>
</comment>
<evidence type="ECO:0000313" key="1">
    <source>
        <dbReference type="EMBL" id="PUE63408.1"/>
    </source>
</evidence>
<protein>
    <submittedName>
        <fullName evidence="1">Uncharacterized protein</fullName>
    </submittedName>
</protein>
<proteinExistence type="predicted"/>
<dbReference type="EMBL" id="MUXE01000024">
    <property type="protein sequence ID" value="PUE63408.1"/>
    <property type="molecule type" value="Genomic_DNA"/>
</dbReference>
<dbReference type="Proteomes" id="UP000251135">
    <property type="component" value="Unassembled WGS sequence"/>
</dbReference>
<gene>
    <name evidence="1" type="ORF">B0174_11540</name>
</gene>
<organism evidence="1 2">
    <name type="scientific">Arcobacter caeni</name>
    <dbReference type="NCBI Taxonomy" id="1912877"/>
    <lineage>
        <taxon>Bacteria</taxon>
        <taxon>Pseudomonadati</taxon>
        <taxon>Campylobacterota</taxon>
        <taxon>Epsilonproteobacteria</taxon>
        <taxon>Campylobacterales</taxon>
        <taxon>Arcobacteraceae</taxon>
        <taxon>Arcobacter</taxon>
    </lineage>
</organism>
<evidence type="ECO:0000313" key="2">
    <source>
        <dbReference type="Proteomes" id="UP000251135"/>
    </source>
</evidence>
<keyword evidence="2" id="KW-1185">Reference proteome</keyword>
<dbReference type="RefSeq" id="WP_108561145.1">
    <property type="nucleotide sequence ID" value="NZ_MUXE01000024.1"/>
</dbReference>
<name>A0A363CWD6_9BACT</name>